<evidence type="ECO:0000313" key="2">
    <source>
        <dbReference type="EMBL" id="KAK0608485.1"/>
    </source>
</evidence>
<dbReference type="EMBL" id="JAUESC010000001">
    <property type="protein sequence ID" value="KAK0608485.1"/>
    <property type="molecule type" value="Genomic_DNA"/>
</dbReference>
<feature type="region of interest" description="Disordered" evidence="1">
    <location>
        <begin position="49"/>
        <end position="75"/>
    </location>
</feature>
<name>A0AA39WAA1_ACESA</name>
<keyword evidence="3" id="KW-1185">Reference proteome</keyword>
<dbReference type="Proteomes" id="UP001168877">
    <property type="component" value="Unassembled WGS sequence"/>
</dbReference>
<comment type="caution">
    <text evidence="2">The sequence shown here is derived from an EMBL/GenBank/DDBJ whole genome shotgun (WGS) entry which is preliminary data.</text>
</comment>
<organism evidence="2 3">
    <name type="scientific">Acer saccharum</name>
    <name type="common">Sugar maple</name>
    <dbReference type="NCBI Taxonomy" id="4024"/>
    <lineage>
        <taxon>Eukaryota</taxon>
        <taxon>Viridiplantae</taxon>
        <taxon>Streptophyta</taxon>
        <taxon>Embryophyta</taxon>
        <taxon>Tracheophyta</taxon>
        <taxon>Spermatophyta</taxon>
        <taxon>Magnoliopsida</taxon>
        <taxon>eudicotyledons</taxon>
        <taxon>Gunneridae</taxon>
        <taxon>Pentapetalae</taxon>
        <taxon>rosids</taxon>
        <taxon>malvids</taxon>
        <taxon>Sapindales</taxon>
        <taxon>Sapindaceae</taxon>
        <taxon>Hippocastanoideae</taxon>
        <taxon>Acereae</taxon>
        <taxon>Acer</taxon>
    </lineage>
</organism>
<accession>A0AA39WAA1</accession>
<protein>
    <submittedName>
        <fullName evidence="2">Uncharacterized protein</fullName>
    </submittedName>
</protein>
<gene>
    <name evidence="2" type="ORF">LWI29_031430</name>
</gene>
<sequence>MQGSFCFAKSTRDKEVSFLVKMEEDSNLVEMEWVESFLALRKVMSVDGRSSMPEQDDFQKDGLKEVGESVQKSTS</sequence>
<reference evidence="2" key="2">
    <citation type="submission" date="2023-06" db="EMBL/GenBank/DDBJ databases">
        <authorList>
            <person name="Swenson N.G."/>
            <person name="Wegrzyn J.L."/>
            <person name="Mcevoy S.L."/>
        </authorList>
    </citation>
    <scope>NUCLEOTIDE SEQUENCE</scope>
    <source>
        <strain evidence="2">NS2018</strain>
        <tissue evidence="2">Leaf</tissue>
    </source>
</reference>
<feature type="compositionally biased region" description="Basic and acidic residues" evidence="1">
    <location>
        <begin position="57"/>
        <end position="67"/>
    </location>
</feature>
<dbReference type="AlphaFoldDB" id="A0AA39WAA1"/>
<reference evidence="2" key="1">
    <citation type="journal article" date="2022" name="Plant J.">
        <title>Strategies of tolerance reflected in two North American maple genomes.</title>
        <authorList>
            <person name="McEvoy S.L."/>
            <person name="Sezen U.U."/>
            <person name="Trouern-Trend A."/>
            <person name="McMahon S.M."/>
            <person name="Schaberg P.G."/>
            <person name="Yang J."/>
            <person name="Wegrzyn J.L."/>
            <person name="Swenson N.G."/>
        </authorList>
    </citation>
    <scope>NUCLEOTIDE SEQUENCE</scope>
    <source>
        <strain evidence="2">NS2018</strain>
    </source>
</reference>
<proteinExistence type="predicted"/>
<evidence type="ECO:0000313" key="3">
    <source>
        <dbReference type="Proteomes" id="UP001168877"/>
    </source>
</evidence>
<evidence type="ECO:0000256" key="1">
    <source>
        <dbReference type="SAM" id="MobiDB-lite"/>
    </source>
</evidence>